<accession>A0A1E5R1R0</accession>
<evidence type="ECO:0000313" key="11">
    <source>
        <dbReference type="Proteomes" id="UP000095728"/>
    </source>
</evidence>
<protein>
    <recommendedName>
        <fullName evidence="8">Succinate-semialdehyde dehydrogenase</fullName>
        <ecNumber evidence="8">1.2.1.16</ecNumber>
    </recommendedName>
</protein>
<dbReference type="GO" id="GO:0036243">
    <property type="term" value="F:succinate-semialdehyde dehydrogenase (NADP+) activity"/>
    <property type="evidence" value="ECO:0007669"/>
    <property type="project" value="RHEA"/>
</dbReference>
<evidence type="ECO:0000256" key="5">
    <source>
        <dbReference type="ARBA" id="ARBA00052698"/>
    </source>
</evidence>
<evidence type="ECO:0000256" key="4">
    <source>
        <dbReference type="ARBA" id="ARBA00050387"/>
    </source>
</evidence>
<dbReference type="InterPro" id="IPR016163">
    <property type="entry name" value="Ald_DH_C"/>
</dbReference>
<evidence type="ECO:0000256" key="3">
    <source>
        <dbReference type="ARBA" id="ARBA00023002"/>
    </source>
</evidence>
<evidence type="ECO:0000259" key="9">
    <source>
        <dbReference type="Pfam" id="PF00171"/>
    </source>
</evidence>
<gene>
    <name evidence="10" type="ORF">AWRI3579_g4500</name>
</gene>
<comment type="similarity">
    <text evidence="2 7">Belongs to the aldehyde dehydrogenase family.</text>
</comment>
<dbReference type="PROSITE" id="PS00687">
    <property type="entry name" value="ALDEHYDE_DEHYDR_GLU"/>
    <property type="match status" value="1"/>
</dbReference>
<dbReference type="Gene3D" id="3.40.309.10">
    <property type="entry name" value="Aldehyde Dehydrogenase, Chain A, domain 2"/>
    <property type="match status" value="1"/>
</dbReference>
<evidence type="ECO:0000256" key="1">
    <source>
        <dbReference type="ARBA" id="ARBA00005176"/>
    </source>
</evidence>
<reference evidence="11" key="1">
    <citation type="journal article" date="2016" name="Genome Announc.">
        <title>Genome sequences of three species of Hanseniaspora isolated from spontaneous wine fermentations.</title>
        <authorList>
            <person name="Sternes P.R."/>
            <person name="Lee D."/>
            <person name="Kutyna D.R."/>
            <person name="Borneman A.R."/>
        </authorList>
    </citation>
    <scope>NUCLEOTIDE SEQUENCE [LARGE SCALE GENOMIC DNA]</scope>
    <source>
        <strain evidence="11">AWRI3579</strain>
    </source>
</reference>
<dbReference type="PANTHER" id="PTHR43353">
    <property type="entry name" value="SUCCINATE-SEMIALDEHYDE DEHYDROGENASE, MITOCHONDRIAL"/>
    <property type="match status" value="1"/>
</dbReference>
<dbReference type="STRING" id="56408.A0A1E5R1R0"/>
<dbReference type="SUPFAM" id="SSF53720">
    <property type="entry name" value="ALDH-like"/>
    <property type="match status" value="1"/>
</dbReference>
<dbReference type="GO" id="GO:0004777">
    <property type="term" value="F:succinate-semialdehyde dehydrogenase (NAD+) activity"/>
    <property type="evidence" value="ECO:0007669"/>
    <property type="project" value="UniProtKB-UniRule"/>
</dbReference>
<dbReference type="InterPro" id="IPR050740">
    <property type="entry name" value="Aldehyde_DH_Superfamily"/>
</dbReference>
<proteinExistence type="inferred from homology"/>
<comment type="caution">
    <text evidence="10">The sequence shown here is derived from an EMBL/GenBank/DDBJ whole genome shotgun (WGS) entry which is preliminary data.</text>
</comment>
<sequence length="504" mass="55072">MSTFEYTDIKKLLKNPELIRTTSFVNGQWTKQSDSTASFKVTDPGSQDNKVIAELPDEPLSIVDFAIESAYDSFKKYKNTTPRQRASWLRTLYNLMMENAEDLAVLVTLENGKSFSDALGEIKYGATYFEWFAEEAPRLYGHTIQPNNPKNRVFTRKEPVGVVGIICPWNFPSAMITRKAAAALAVGCTVVVKPDSQTPLSALALAYLVEKAGFPKGSYNTVLSHTQTPEFGLKLCEDKRVKKITFTGSTNVGKILMKQAASSMSKVSFELGGNAPFIVFEDCDLKQTVDQAIAAKFRGLGQTCVCANKFYVQKSLVPKFTEALKEQVLGFNIGHGLNKSSTHGSLINDKALEKTKDHVKDAVENHGAEVVIKGGPLPELGPNFYSPTVLTNVSPKSKVCQEETFGPLCAIVPFETLEEVVAYSNDCDVGLASYVFSKNIDTIFQVSEALESGMVSCNTGLFSDCAIPFGGVKESGFGREGSLYGVDDYTVIKTITIGNLRDSL</sequence>
<dbReference type="EC" id="1.2.1.16" evidence="8"/>
<dbReference type="PANTHER" id="PTHR43353:SF5">
    <property type="entry name" value="SUCCINATE-SEMIALDEHYDE DEHYDROGENASE, MITOCHONDRIAL"/>
    <property type="match status" value="1"/>
</dbReference>
<dbReference type="InterPro" id="IPR029510">
    <property type="entry name" value="Ald_DH_CS_GLU"/>
</dbReference>
<dbReference type="GO" id="GO:0005737">
    <property type="term" value="C:cytoplasm"/>
    <property type="evidence" value="ECO:0007669"/>
    <property type="project" value="TreeGrafter"/>
</dbReference>
<dbReference type="CDD" id="cd07103">
    <property type="entry name" value="ALDH_F5_SSADH_GabD"/>
    <property type="match status" value="1"/>
</dbReference>
<dbReference type="InterPro" id="IPR016162">
    <property type="entry name" value="Ald_DH_N"/>
</dbReference>
<dbReference type="InParanoid" id="A0A1E5R1R0"/>
<dbReference type="FunFam" id="3.40.309.10:FF:000004">
    <property type="entry name" value="Succinate-semialdehyde dehydrogenase I"/>
    <property type="match status" value="1"/>
</dbReference>
<dbReference type="InterPro" id="IPR016161">
    <property type="entry name" value="Ald_DH/histidinol_DH"/>
</dbReference>
<keyword evidence="11" id="KW-1185">Reference proteome</keyword>
<evidence type="ECO:0000256" key="8">
    <source>
        <dbReference type="RuleBase" id="RU365091"/>
    </source>
</evidence>
<dbReference type="FunCoup" id="A0A1E5R1R0">
    <property type="interactions" value="451"/>
</dbReference>
<feature type="domain" description="Aldehyde dehydrogenase" evidence="9">
    <location>
        <begin position="29"/>
        <end position="495"/>
    </location>
</feature>
<dbReference type="GO" id="GO:0009450">
    <property type="term" value="P:gamma-aminobutyric acid catabolic process"/>
    <property type="evidence" value="ECO:0007669"/>
    <property type="project" value="UniProtKB-UniPathway"/>
</dbReference>
<dbReference type="Proteomes" id="UP000095728">
    <property type="component" value="Unassembled WGS sequence"/>
</dbReference>
<comment type="catalytic activity">
    <reaction evidence="4 8">
        <text>succinate semialdehyde + NADP(+) + H2O = succinate + NADPH + 2 H(+)</text>
        <dbReference type="Rhea" id="RHEA:13213"/>
        <dbReference type="ChEBI" id="CHEBI:15377"/>
        <dbReference type="ChEBI" id="CHEBI:15378"/>
        <dbReference type="ChEBI" id="CHEBI:30031"/>
        <dbReference type="ChEBI" id="CHEBI:57706"/>
        <dbReference type="ChEBI" id="CHEBI:57783"/>
        <dbReference type="ChEBI" id="CHEBI:58349"/>
        <dbReference type="EC" id="1.2.1.16"/>
    </reaction>
</comment>
<feature type="active site" evidence="6">
    <location>
        <position position="270"/>
    </location>
</feature>
<keyword evidence="3 7" id="KW-0560">Oxidoreductase</keyword>
<dbReference type="EMBL" id="LPNM01000012">
    <property type="protein sequence ID" value="OEJ80503.1"/>
    <property type="molecule type" value="Genomic_DNA"/>
</dbReference>
<dbReference type="Gene3D" id="3.40.605.10">
    <property type="entry name" value="Aldehyde Dehydrogenase, Chain A, domain 1"/>
    <property type="match status" value="1"/>
</dbReference>
<dbReference type="FunFam" id="3.40.605.10:FF:000005">
    <property type="entry name" value="Succinate-semialdehyde dehydrogenase I"/>
    <property type="match status" value="1"/>
</dbReference>
<dbReference type="InterPro" id="IPR015590">
    <property type="entry name" value="Aldehyde_DH_dom"/>
</dbReference>
<name>A0A1E5R1R0_9ASCO</name>
<dbReference type="Pfam" id="PF00171">
    <property type="entry name" value="Aldedh"/>
    <property type="match status" value="1"/>
</dbReference>
<organism evidence="10 11">
    <name type="scientific">Hanseniaspora osmophila</name>
    <dbReference type="NCBI Taxonomy" id="56408"/>
    <lineage>
        <taxon>Eukaryota</taxon>
        <taxon>Fungi</taxon>
        <taxon>Dikarya</taxon>
        <taxon>Ascomycota</taxon>
        <taxon>Saccharomycotina</taxon>
        <taxon>Saccharomycetes</taxon>
        <taxon>Saccharomycodales</taxon>
        <taxon>Saccharomycodaceae</taxon>
        <taxon>Hanseniaspora</taxon>
    </lineage>
</organism>
<evidence type="ECO:0000256" key="2">
    <source>
        <dbReference type="ARBA" id="ARBA00009986"/>
    </source>
</evidence>
<evidence type="ECO:0000313" key="10">
    <source>
        <dbReference type="EMBL" id="OEJ80503.1"/>
    </source>
</evidence>
<dbReference type="AlphaFoldDB" id="A0A1E5R1R0"/>
<dbReference type="OrthoDB" id="310895at2759"/>
<dbReference type="InterPro" id="IPR010102">
    <property type="entry name" value="Succ_semiAld_DH"/>
</dbReference>
<comment type="catalytic activity">
    <reaction evidence="5 8">
        <text>succinate semialdehyde + NAD(+) + H2O = succinate + NADH + 2 H(+)</text>
        <dbReference type="Rhea" id="RHEA:13217"/>
        <dbReference type="ChEBI" id="CHEBI:15377"/>
        <dbReference type="ChEBI" id="CHEBI:15378"/>
        <dbReference type="ChEBI" id="CHEBI:30031"/>
        <dbReference type="ChEBI" id="CHEBI:57540"/>
        <dbReference type="ChEBI" id="CHEBI:57706"/>
        <dbReference type="ChEBI" id="CHEBI:57945"/>
        <dbReference type="EC" id="1.2.1.16"/>
    </reaction>
</comment>
<dbReference type="UniPathway" id="UPA00733"/>
<comment type="pathway">
    <text evidence="1 8">Amino-acid degradation; 4-aminobutanoate degradation.</text>
</comment>
<evidence type="ECO:0000256" key="6">
    <source>
        <dbReference type="PROSITE-ProRule" id="PRU10007"/>
    </source>
</evidence>
<dbReference type="NCBIfam" id="TIGR01780">
    <property type="entry name" value="SSADH"/>
    <property type="match status" value="1"/>
</dbReference>
<evidence type="ECO:0000256" key="7">
    <source>
        <dbReference type="RuleBase" id="RU003345"/>
    </source>
</evidence>